<proteinExistence type="predicted"/>
<sequence>MTLDGCPCLHARYIHWHNAPLPQQSFERPPRIPDHQNQASIHASMHCTKTAVERRCPGAVKRLHPQQAPRKSTPHPPTLADGLVAAMRALQPGDVCNDQCNTWLPSHHTRTDAPSDLRHKPDPASDGNAVDLELLAMHHRRTAVLAVHGYCGPLASGLPGRTACCVSPRCGRASQCTPRGLMRTWDVPGMPIMAVYRPCVSYGGAATDDR</sequence>
<gene>
    <name evidence="1" type="ordered locus">XF_2740</name>
</gene>
<accession>Q9P9Y0</accession>
<dbReference type="Proteomes" id="UP000000812">
    <property type="component" value="Chromosome"/>
</dbReference>
<dbReference type="STRING" id="160492.XF_2740"/>
<protein>
    <submittedName>
        <fullName evidence="1">Uncharacterized protein</fullName>
    </submittedName>
</protein>
<evidence type="ECO:0000313" key="2">
    <source>
        <dbReference type="Proteomes" id="UP000000812"/>
    </source>
</evidence>
<dbReference type="KEGG" id="xfa:XF_2740"/>
<organism evidence="1 2">
    <name type="scientific">Xylella fastidiosa (strain 9a5c)</name>
    <dbReference type="NCBI Taxonomy" id="160492"/>
    <lineage>
        <taxon>Bacteria</taxon>
        <taxon>Pseudomonadati</taxon>
        <taxon>Pseudomonadota</taxon>
        <taxon>Gammaproteobacteria</taxon>
        <taxon>Lysobacterales</taxon>
        <taxon>Lysobacteraceae</taxon>
        <taxon>Xylella</taxon>
    </lineage>
</organism>
<reference evidence="1 2" key="1">
    <citation type="journal article" date="2000" name="Nature">
        <title>The genome sequence of the plant pathogen Xylella fastidiosa.</title>
        <authorList>
            <person name="Simpson A.J."/>
            <person name="Reinach F.C."/>
            <person name="Arruda P."/>
            <person name="Abreu F.A."/>
            <person name="Acencio M."/>
            <person name="Alvarenga R."/>
            <person name="Alves L.M."/>
            <person name="Araya J.E."/>
            <person name="Baia G.S."/>
            <person name="Baptista C.S."/>
            <person name="Barros M.H."/>
            <person name="Bonaccorsi E.D."/>
            <person name="Bordin S."/>
            <person name="Bove J.M."/>
            <person name="Briones M.R."/>
            <person name="Bueno M.R."/>
            <person name="Camargo A.A."/>
            <person name="Camargo L.E."/>
            <person name="Carraro D.M."/>
            <person name="Carrer H."/>
            <person name="Colauto N.B."/>
            <person name="Colombo C."/>
            <person name="Costa F.F."/>
            <person name="Costa M.C."/>
            <person name="Costa-Neto C.M."/>
            <person name="Coutinho L.L."/>
            <person name="Cristofani M."/>
            <person name="Dias-Neto E."/>
            <person name="Docena C."/>
            <person name="El-Dorry H."/>
            <person name="Facincani A.P."/>
            <person name="Ferreira A.J."/>
            <person name="Ferreira V.C."/>
            <person name="Ferro J.A."/>
            <person name="Fraga J.S."/>
            <person name="Franca S.C."/>
            <person name="Franco M.C."/>
            <person name="Frohme M."/>
            <person name="Furlan L.R."/>
            <person name="Garnier M."/>
            <person name="Goldman G.H."/>
            <person name="Goldman M.H."/>
            <person name="Gomes S.L."/>
            <person name="Gruber A."/>
            <person name="Ho P.L."/>
            <person name="Hoheisel J.D."/>
            <person name="Junqueira M.L."/>
            <person name="Kemper E.L."/>
            <person name="Kitajima J.P."/>
            <person name="Krieger J.E."/>
            <person name="Kuramae E.E."/>
            <person name="Laigret F."/>
            <person name="Lambais M.R."/>
            <person name="Leite L.C."/>
            <person name="Lemos E.G."/>
            <person name="Lemos M.V."/>
            <person name="Lopes S.A."/>
            <person name="Lopes C.R."/>
            <person name="Machado J.A."/>
            <person name="Machado M.A."/>
            <person name="Madeira A.M."/>
            <person name="Madeira H.M."/>
            <person name="Marino C.L."/>
            <person name="Marques M.V."/>
            <person name="Martins E.A."/>
            <person name="Martins E.M."/>
            <person name="Matsukuma A.Y."/>
            <person name="Menck C.F."/>
            <person name="Miracca E.C."/>
            <person name="Miyaki C.Y."/>
            <person name="Monteriro-Vitorello C.B."/>
            <person name="Moon D.H."/>
            <person name="Nagai M.A."/>
            <person name="Nascimento A.L."/>
            <person name="Netto L.E."/>
            <person name="Nhani A.Jr."/>
            <person name="Nobrega F.G."/>
            <person name="Nunes L.R."/>
            <person name="Oliveira M.A."/>
            <person name="de Oliveira M.C."/>
            <person name="de Oliveira R.C."/>
            <person name="Palmieri D.A."/>
            <person name="Paris A."/>
            <person name="Peixoto B.R."/>
            <person name="Pereira G.A."/>
            <person name="Pereira H.A.Jr."/>
            <person name="Pesquero J.B."/>
            <person name="Quaggio R.B."/>
            <person name="Roberto P.G."/>
            <person name="Rodrigues V."/>
            <person name="de M Rosa A.J."/>
            <person name="de Rosa V.E.Jr."/>
            <person name="de Sa R.G."/>
            <person name="Santelli R.V."/>
            <person name="Sawasaki H.E."/>
            <person name="da Silva A.C."/>
            <person name="da Silva A.M."/>
            <person name="da Silva F.R."/>
            <person name="da Silva W.A.Jr."/>
            <person name="da Silveira J.F."/>
            <person name="Silvestri M.L."/>
            <person name="Siqueira W.J."/>
            <person name="de Souza A.A."/>
            <person name="de Souza A.P."/>
            <person name="Terenzi M.F."/>
            <person name="Truffi D."/>
            <person name="Tsai S.M."/>
            <person name="Tsuhako M.H."/>
            <person name="Vallada H."/>
            <person name="Van Sluys M.A."/>
            <person name="Verjovski-Almeida S."/>
            <person name="Vettore A.L."/>
            <person name="Zago M.A."/>
            <person name="Zatz M."/>
            <person name="Meidanis J."/>
            <person name="Setubal J.C."/>
        </authorList>
    </citation>
    <scope>NUCLEOTIDE SEQUENCE [LARGE SCALE GENOMIC DNA]</scope>
    <source>
        <strain evidence="1 2">9a5c</strain>
    </source>
</reference>
<name>Q9P9Y0_XYLFA</name>
<evidence type="ECO:0000313" key="1">
    <source>
        <dbReference type="EMBL" id="AAF85525.1"/>
    </source>
</evidence>
<dbReference type="RefSeq" id="WP_010895154.1">
    <property type="nucleotide sequence ID" value="NC_002488.3"/>
</dbReference>
<dbReference type="AlphaFoldDB" id="Q9P9Y0"/>
<dbReference type="HOGENOM" id="CLU_1309699_0_0_6"/>
<dbReference type="PIR" id="B82522">
    <property type="entry name" value="B82522"/>
</dbReference>
<dbReference type="eggNOG" id="ENOG502Z93V">
    <property type="taxonomic scope" value="Bacteria"/>
</dbReference>
<dbReference type="EMBL" id="AE003849">
    <property type="protein sequence ID" value="AAF85525.1"/>
    <property type="molecule type" value="Genomic_DNA"/>
</dbReference>